<evidence type="ECO:0000313" key="3">
    <source>
        <dbReference type="EMBL" id="BDG07105.1"/>
    </source>
</evidence>
<evidence type="ECO:0000256" key="1">
    <source>
        <dbReference type="SAM" id="SignalP"/>
    </source>
</evidence>
<name>A0ABN6N3J1_9BACT</name>
<evidence type="ECO:0000313" key="4">
    <source>
        <dbReference type="Proteomes" id="UP001162734"/>
    </source>
</evidence>
<keyword evidence="1" id="KW-0732">Signal</keyword>
<gene>
    <name evidence="3" type="ORF">AMPC_02180</name>
</gene>
<sequence length="172" mass="17193">MRLVSQAAGVALAGALAGLCANALSPHPAALGRPARALADTGAGTCQLPAQGPLATPRISVEEAAARCTACTAGFVDAREAREYEAGHVTNALHLPPGGAGEDEVVSRLATFPLVVVYDGQADCGRAEAVATRLRARGVREVRVLTGAWPAWMAAGGPGVSGPCDVCGGGAR</sequence>
<dbReference type="Gene3D" id="3.40.250.10">
    <property type="entry name" value="Rhodanese-like domain"/>
    <property type="match status" value="1"/>
</dbReference>
<dbReference type="InterPro" id="IPR001763">
    <property type="entry name" value="Rhodanese-like_dom"/>
</dbReference>
<evidence type="ECO:0000259" key="2">
    <source>
        <dbReference type="PROSITE" id="PS50206"/>
    </source>
</evidence>
<accession>A0ABN6N3J1</accession>
<dbReference type="CDD" id="cd00158">
    <property type="entry name" value="RHOD"/>
    <property type="match status" value="1"/>
</dbReference>
<dbReference type="Pfam" id="PF00581">
    <property type="entry name" value="Rhodanese"/>
    <property type="match status" value="1"/>
</dbReference>
<dbReference type="InterPro" id="IPR036873">
    <property type="entry name" value="Rhodanese-like_dom_sf"/>
</dbReference>
<organism evidence="3 4">
    <name type="scientific">Anaeromyxobacter paludicola</name>
    <dbReference type="NCBI Taxonomy" id="2918171"/>
    <lineage>
        <taxon>Bacteria</taxon>
        <taxon>Pseudomonadati</taxon>
        <taxon>Myxococcota</taxon>
        <taxon>Myxococcia</taxon>
        <taxon>Myxococcales</taxon>
        <taxon>Cystobacterineae</taxon>
        <taxon>Anaeromyxobacteraceae</taxon>
        <taxon>Anaeromyxobacter</taxon>
    </lineage>
</organism>
<feature type="chain" id="PRO_5046805007" description="Rhodanese domain-containing protein" evidence="1">
    <location>
        <begin position="24"/>
        <end position="172"/>
    </location>
</feature>
<dbReference type="PROSITE" id="PS50206">
    <property type="entry name" value="RHODANESE_3"/>
    <property type="match status" value="1"/>
</dbReference>
<dbReference type="SUPFAM" id="SSF52821">
    <property type="entry name" value="Rhodanese/Cell cycle control phosphatase"/>
    <property type="match status" value="1"/>
</dbReference>
<keyword evidence="4" id="KW-1185">Reference proteome</keyword>
<protein>
    <recommendedName>
        <fullName evidence="2">Rhodanese domain-containing protein</fullName>
    </recommendedName>
</protein>
<reference evidence="4" key="1">
    <citation type="journal article" date="2022" name="Int. J. Syst. Evol. Microbiol.">
        <title>Anaeromyxobacter oryzae sp. nov., Anaeromyxobacter diazotrophicus sp. nov. and Anaeromyxobacter paludicola sp. nov., isolated from paddy soils.</title>
        <authorList>
            <person name="Itoh H."/>
            <person name="Xu Z."/>
            <person name="Mise K."/>
            <person name="Masuda Y."/>
            <person name="Ushijima N."/>
            <person name="Hayakawa C."/>
            <person name="Shiratori Y."/>
            <person name="Senoo K."/>
        </authorList>
    </citation>
    <scope>NUCLEOTIDE SEQUENCE [LARGE SCALE GENOMIC DNA]</scope>
    <source>
        <strain evidence="4">Red630</strain>
    </source>
</reference>
<dbReference type="RefSeq" id="WP_248343712.1">
    <property type="nucleotide sequence ID" value="NZ_AP025592.1"/>
</dbReference>
<dbReference type="EMBL" id="AP025592">
    <property type="protein sequence ID" value="BDG07105.1"/>
    <property type="molecule type" value="Genomic_DNA"/>
</dbReference>
<dbReference type="SMART" id="SM00450">
    <property type="entry name" value="RHOD"/>
    <property type="match status" value="1"/>
</dbReference>
<feature type="signal peptide" evidence="1">
    <location>
        <begin position="1"/>
        <end position="23"/>
    </location>
</feature>
<dbReference type="Proteomes" id="UP001162734">
    <property type="component" value="Chromosome"/>
</dbReference>
<feature type="domain" description="Rhodanese" evidence="2">
    <location>
        <begin position="75"/>
        <end position="161"/>
    </location>
</feature>
<proteinExistence type="predicted"/>